<dbReference type="InterPro" id="IPR017853">
    <property type="entry name" value="GH"/>
</dbReference>
<evidence type="ECO:0000313" key="7">
    <source>
        <dbReference type="Proteomes" id="UP000515981"/>
    </source>
</evidence>
<dbReference type="Gene3D" id="3.20.20.300">
    <property type="entry name" value="Glycoside hydrolase, family 3, N-terminal domain"/>
    <property type="match status" value="1"/>
</dbReference>
<dbReference type="SMART" id="SM01217">
    <property type="entry name" value="Fn3_like"/>
    <property type="match status" value="1"/>
</dbReference>
<dbReference type="Proteomes" id="UP000515981">
    <property type="component" value="Chromosome"/>
</dbReference>
<reference evidence="6 7" key="1">
    <citation type="submission" date="2020-08" db="EMBL/GenBank/DDBJ databases">
        <authorList>
            <person name="Liu C."/>
            <person name="Sun Q."/>
        </authorList>
    </citation>
    <scope>NUCLEOTIDE SEQUENCE [LARGE SCALE GENOMIC DNA]</scope>
    <source>
        <strain evidence="6 7">NSJ-8</strain>
    </source>
</reference>
<evidence type="ECO:0000256" key="2">
    <source>
        <dbReference type="ARBA" id="ARBA00022801"/>
    </source>
</evidence>
<dbReference type="EMBL" id="CP060633">
    <property type="protein sequence ID" value="QNM02735.1"/>
    <property type="molecule type" value="Genomic_DNA"/>
</dbReference>
<organism evidence="6 7">
    <name type="scientific">Simiaoa sunii</name>
    <dbReference type="NCBI Taxonomy" id="2763672"/>
    <lineage>
        <taxon>Bacteria</taxon>
        <taxon>Bacillati</taxon>
        <taxon>Bacillota</taxon>
        <taxon>Clostridia</taxon>
        <taxon>Lachnospirales</taxon>
        <taxon>Lachnospiraceae</taxon>
        <taxon>Simiaoa</taxon>
    </lineage>
</organism>
<dbReference type="InterPro" id="IPR002772">
    <property type="entry name" value="Glyco_hydro_3_C"/>
</dbReference>
<dbReference type="InterPro" id="IPR026891">
    <property type="entry name" value="Fn3-like"/>
</dbReference>
<dbReference type="InterPro" id="IPR013783">
    <property type="entry name" value="Ig-like_fold"/>
</dbReference>
<dbReference type="PANTHER" id="PTHR42715">
    <property type="entry name" value="BETA-GLUCOSIDASE"/>
    <property type="match status" value="1"/>
</dbReference>
<dbReference type="Gene3D" id="3.40.50.1700">
    <property type="entry name" value="Glycoside hydrolase family 3 C-terminal domain"/>
    <property type="match status" value="1"/>
</dbReference>
<dbReference type="AlphaFoldDB" id="A0A7G9FW03"/>
<dbReference type="InterPro" id="IPR036962">
    <property type="entry name" value="Glyco_hydro_3_N_sf"/>
</dbReference>
<dbReference type="RefSeq" id="WP_249326322.1">
    <property type="nucleotide sequence ID" value="NZ_CP060633.1"/>
</dbReference>
<dbReference type="InterPro" id="IPR050288">
    <property type="entry name" value="Cellulose_deg_GH3"/>
</dbReference>
<dbReference type="InterPro" id="IPR019800">
    <property type="entry name" value="Glyco_hydro_3_AS"/>
</dbReference>
<dbReference type="Pfam" id="PF01915">
    <property type="entry name" value="Glyco_hydro_3_C"/>
    <property type="match status" value="1"/>
</dbReference>
<sequence>MRKSLEEMCRLVTGYGAWHIGDIQVSDGPHGVRAQEDGAKNNDSYEATCFPTASSVACSWNPNLIGQMAESIAQEAKELGVSVVLGPGINIKRSPLCGRNFEYYSEDPFLTGELATAYISAMQEQGVGTSLKHFAGNNQETHRMTSNSMIDDRALHEIYLSAFEKAVKKAKPATVMASYNYINGLPACENSHLLTEILREKWGYEGLVMSDWGACVDLPACVAAGMDVEMPDSCGNHYAQILEAIQSGKLPQETLETAIKRIERVNTDYAGNIMPEKRRKEVLAETRERHHDLAKRIEEESAVLLKNEEFLPLSKEIKEILIIGDMASTPRIQGGGSSHIHTERVISFVEAFEKRDIKICYAKGYKNSTFHRSHRLEKEACKKVEDAKKRQIPVLFFGGLTEMAEGEGYDRESYELPLNQSILLEQLLKVNEDIGFVSISGAPYNMELPSKCKALLQMYLGGEAVAEACAGIVLGDTSPSGKLAESIPYRETDVPSYGYFGRQGEQKNHLDDVEYRESIFVGYRYYDTFRIPVRYCFGYGLSYTNFAYTDLKVHRDVKQNCRITFAVENTGDTAGCEIAQVYVKNPETGDFRARRELRSFRKIHLQPGEKKEVEIMLDTGAFSVYQDSEFRVIGGEYEIQVGASLQDIRLSESICVEGVKLQCPLTIHTSIPLSEEDFDAVYTYQRTCFSHTKPGEFTTKNSLRQMQPYSAPARKWSRIGMLAARVLYFSKPFNDPEVRMMSEGILEGNIDSVCNQSGGMIKQSTIQRIVDSANRRAKNEG</sequence>
<dbReference type="PANTHER" id="PTHR42715:SF10">
    <property type="entry name" value="BETA-GLUCOSIDASE"/>
    <property type="match status" value="1"/>
</dbReference>
<gene>
    <name evidence="6" type="ORF">H9Q77_00680</name>
</gene>
<dbReference type="SUPFAM" id="SSF52279">
    <property type="entry name" value="Beta-D-glucan exohydrolase, C-terminal domain"/>
    <property type="match status" value="1"/>
</dbReference>
<keyword evidence="7" id="KW-1185">Reference proteome</keyword>
<evidence type="ECO:0000256" key="1">
    <source>
        <dbReference type="ARBA" id="ARBA00005336"/>
    </source>
</evidence>
<dbReference type="Pfam" id="PF00933">
    <property type="entry name" value="Glyco_hydro_3"/>
    <property type="match status" value="1"/>
</dbReference>
<evidence type="ECO:0000256" key="4">
    <source>
        <dbReference type="RuleBase" id="RU361161"/>
    </source>
</evidence>
<name>A0A7G9FW03_9FIRM</name>
<dbReference type="InterPro" id="IPR036881">
    <property type="entry name" value="Glyco_hydro_3_C_sf"/>
</dbReference>
<dbReference type="InterPro" id="IPR001764">
    <property type="entry name" value="Glyco_hydro_3_N"/>
</dbReference>
<dbReference type="GO" id="GO:0004553">
    <property type="term" value="F:hydrolase activity, hydrolyzing O-glycosyl compounds"/>
    <property type="evidence" value="ECO:0007669"/>
    <property type="project" value="InterPro"/>
</dbReference>
<dbReference type="KEGG" id="ssun:H9Q77_00680"/>
<evidence type="ECO:0000256" key="3">
    <source>
        <dbReference type="ARBA" id="ARBA00023277"/>
    </source>
</evidence>
<dbReference type="Pfam" id="PF14310">
    <property type="entry name" value="Fn3-like"/>
    <property type="match status" value="1"/>
</dbReference>
<evidence type="ECO:0000313" key="6">
    <source>
        <dbReference type="EMBL" id="QNM02735.1"/>
    </source>
</evidence>
<accession>A0A7G9FW03</accession>
<comment type="similarity">
    <text evidence="1 4">Belongs to the glycosyl hydrolase 3 family.</text>
</comment>
<protein>
    <submittedName>
        <fullName evidence="6">Beta-glucosidase</fullName>
    </submittedName>
</protein>
<keyword evidence="3" id="KW-0119">Carbohydrate metabolism</keyword>
<dbReference type="PROSITE" id="PS00775">
    <property type="entry name" value="GLYCOSYL_HYDROL_F3"/>
    <property type="match status" value="1"/>
</dbReference>
<keyword evidence="4" id="KW-0326">Glycosidase</keyword>
<dbReference type="PRINTS" id="PR00133">
    <property type="entry name" value="GLHYDRLASE3"/>
</dbReference>
<proteinExistence type="inferred from homology"/>
<evidence type="ECO:0000259" key="5">
    <source>
        <dbReference type="SMART" id="SM01217"/>
    </source>
</evidence>
<dbReference type="GO" id="GO:0005975">
    <property type="term" value="P:carbohydrate metabolic process"/>
    <property type="evidence" value="ECO:0007669"/>
    <property type="project" value="InterPro"/>
</dbReference>
<feature type="domain" description="Fibronectin type III-like" evidence="5">
    <location>
        <begin position="577"/>
        <end position="645"/>
    </location>
</feature>
<keyword evidence="2 4" id="KW-0378">Hydrolase</keyword>
<dbReference type="SUPFAM" id="SSF51445">
    <property type="entry name" value="(Trans)glycosidases"/>
    <property type="match status" value="1"/>
</dbReference>
<dbReference type="Gene3D" id="2.60.40.10">
    <property type="entry name" value="Immunoglobulins"/>
    <property type="match status" value="1"/>
</dbReference>